<dbReference type="RefSeq" id="WP_128778142.1">
    <property type="nucleotide sequence ID" value="NZ_RYFI01000013.1"/>
</dbReference>
<accession>A0A4Q0MI93</accession>
<gene>
    <name evidence="2" type="ORF">EK403_14240</name>
</gene>
<protein>
    <submittedName>
        <fullName evidence="2">Uncharacterized protein</fullName>
    </submittedName>
</protein>
<reference evidence="2 3" key="1">
    <citation type="submission" date="2018-12" db="EMBL/GenBank/DDBJ databases">
        <title>bacterium Hansschlegelia zhihuaiae S113.</title>
        <authorList>
            <person name="He J."/>
        </authorList>
    </citation>
    <scope>NUCLEOTIDE SEQUENCE [LARGE SCALE GENOMIC DNA]</scope>
    <source>
        <strain evidence="2 3">S 113</strain>
    </source>
</reference>
<dbReference type="Proteomes" id="UP000289708">
    <property type="component" value="Unassembled WGS sequence"/>
</dbReference>
<keyword evidence="3" id="KW-1185">Reference proteome</keyword>
<comment type="caution">
    <text evidence="2">The sequence shown here is derived from an EMBL/GenBank/DDBJ whole genome shotgun (WGS) entry which is preliminary data.</text>
</comment>
<dbReference type="AlphaFoldDB" id="A0A4Q0MI93"/>
<keyword evidence="1" id="KW-0732">Signal</keyword>
<dbReference type="EMBL" id="RYFI01000013">
    <property type="protein sequence ID" value="RXF72716.1"/>
    <property type="molecule type" value="Genomic_DNA"/>
</dbReference>
<proteinExistence type="predicted"/>
<evidence type="ECO:0000313" key="2">
    <source>
        <dbReference type="EMBL" id="RXF72716.1"/>
    </source>
</evidence>
<feature type="signal peptide" evidence="1">
    <location>
        <begin position="1"/>
        <end position="20"/>
    </location>
</feature>
<feature type="chain" id="PRO_5020551526" evidence="1">
    <location>
        <begin position="21"/>
        <end position="146"/>
    </location>
</feature>
<sequence length="146" mass="15294">MIRALLTALATVVAASWAAAADPWPWSDEHPATTIVGEPWSATEGSAAFDAQDAFVFDDVPRTARLDEAALAIAVRIDRDRLAAPDDFALATVGDGRVDAAFGRFVAYGPDGLAYASLELTRGAAGVTRIARAPTPSLVAMLLPTR</sequence>
<evidence type="ECO:0000256" key="1">
    <source>
        <dbReference type="SAM" id="SignalP"/>
    </source>
</evidence>
<name>A0A4Q0MI93_9HYPH</name>
<evidence type="ECO:0000313" key="3">
    <source>
        <dbReference type="Proteomes" id="UP000289708"/>
    </source>
</evidence>
<organism evidence="2 3">
    <name type="scientific">Hansschlegelia zhihuaiae</name>
    <dbReference type="NCBI Taxonomy" id="405005"/>
    <lineage>
        <taxon>Bacteria</taxon>
        <taxon>Pseudomonadati</taxon>
        <taxon>Pseudomonadota</taxon>
        <taxon>Alphaproteobacteria</taxon>
        <taxon>Hyphomicrobiales</taxon>
        <taxon>Methylopilaceae</taxon>
        <taxon>Hansschlegelia</taxon>
    </lineage>
</organism>